<proteinExistence type="predicted"/>
<evidence type="ECO:0000256" key="6">
    <source>
        <dbReference type="SAM" id="Coils"/>
    </source>
</evidence>
<sequence>MENNYSTSDTKPQENSVSIIDLLLKIIDRANFIGKIVLYFLIAGILIAIFKPSKYQASSIVVNEAISLDEMNFSGGLSTLRKFGINLGPPGEGLTLEAYPNIITSREVLYEVIQDTFYFSDKDTSMRLVDYINYKDFFFYLKKYTIKLPKTIFRFFFPKKKFTYPSGEAKGQNILFISEGEYEALKVLSSEFVNVDSDIETGLITISVTTFDPNLSASINATLLQKFRHKMQQIYDKKASENLNFIRARFMEAKEELRNAEEEVVKFLKKNSEPTTINLQTELERLKRNVSFKAEVYSELQSQLTQTEIELKRKEPVIRILERPSPPKEPLGPSRSIIVLLFVFLGLILALSVIISLIFIEHYTAKFDPDGKKVQKIKIFFTGLKSIVFRTK</sequence>
<dbReference type="EMBL" id="DRQG01000030">
    <property type="protein sequence ID" value="HGY54749.1"/>
    <property type="molecule type" value="Genomic_DNA"/>
</dbReference>
<feature type="domain" description="Tyrosine-protein kinase G-rich" evidence="9">
    <location>
        <begin position="280"/>
        <end position="355"/>
    </location>
</feature>
<evidence type="ECO:0000256" key="1">
    <source>
        <dbReference type="ARBA" id="ARBA00004651"/>
    </source>
</evidence>
<comment type="subcellular location">
    <subcellularLocation>
        <location evidence="1">Cell membrane</location>
        <topology evidence="1">Multi-pass membrane protein</topology>
    </subcellularLocation>
</comment>
<gene>
    <name evidence="10" type="ORF">ENK44_03515</name>
</gene>
<keyword evidence="6" id="KW-0175">Coiled coil</keyword>
<reference evidence="10" key="1">
    <citation type="journal article" date="2020" name="mSystems">
        <title>Genome- and Community-Level Interaction Insights into Carbon Utilization and Element Cycling Functions of Hydrothermarchaeota in Hydrothermal Sediment.</title>
        <authorList>
            <person name="Zhou Z."/>
            <person name="Liu Y."/>
            <person name="Xu W."/>
            <person name="Pan J."/>
            <person name="Luo Z.H."/>
            <person name="Li M."/>
        </authorList>
    </citation>
    <scope>NUCLEOTIDE SEQUENCE [LARGE SCALE GENOMIC DNA]</scope>
    <source>
        <strain evidence="10">HyVt-577</strain>
    </source>
</reference>
<feature type="transmembrane region" description="Helical" evidence="7">
    <location>
        <begin position="337"/>
        <end position="360"/>
    </location>
</feature>
<dbReference type="InterPro" id="IPR050445">
    <property type="entry name" value="Bact_polysacc_biosynth/exp"/>
</dbReference>
<comment type="caution">
    <text evidence="10">The sequence shown here is derived from an EMBL/GenBank/DDBJ whole genome shotgun (WGS) entry which is preliminary data.</text>
</comment>
<dbReference type="Pfam" id="PF02706">
    <property type="entry name" value="Wzz"/>
    <property type="match status" value="1"/>
</dbReference>
<keyword evidence="3 7" id="KW-0812">Transmembrane</keyword>
<keyword evidence="2" id="KW-1003">Cell membrane</keyword>
<dbReference type="InterPro" id="IPR003856">
    <property type="entry name" value="LPS_length_determ_N"/>
</dbReference>
<evidence type="ECO:0000256" key="2">
    <source>
        <dbReference type="ARBA" id="ARBA00022475"/>
    </source>
</evidence>
<evidence type="ECO:0000259" key="9">
    <source>
        <dbReference type="Pfam" id="PF13807"/>
    </source>
</evidence>
<dbReference type="GO" id="GO:0004713">
    <property type="term" value="F:protein tyrosine kinase activity"/>
    <property type="evidence" value="ECO:0007669"/>
    <property type="project" value="TreeGrafter"/>
</dbReference>
<dbReference type="PANTHER" id="PTHR32309">
    <property type="entry name" value="TYROSINE-PROTEIN KINASE"/>
    <property type="match status" value="1"/>
</dbReference>
<feature type="transmembrane region" description="Helical" evidence="7">
    <location>
        <begin position="32"/>
        <end position="50"/>
    </location>
</feature>
<dbReference type="PANTHER" id="PTHR32309:SF13">
    <property type="entry name" value="FERRIC ENTEROBACTIN TRANSPORT PROTEIN FEPE"/>
    <property type="match status" value="1"/>
</dbReference>
<dbReference type="GO" id="GO:0005886">
    <property type="term" value="C:plasma membrane"/>
    <property type="evidence" value="ECO:0007669"/>
    <property type="project" value="UniProtKB-SubCell"/>
</dbReference>
<evidence type="ECO:0000256" key="3">
    <source>
        <dbReference type="ARBA" id="ARBA00022692"/>
    </source>
</evidence>
<evidence type="ECO:0000256" key="5">
    <source>
        <dbReference type="ARBA" id="ARBA00023136"/>
    </source>
</evidence>
<feature type="coiled-coil region" evidence="6">
    <location>
        <begin position="243"/>
        <end position="303"/>
    </location>
</feature>
<evidence type="ECO:0000313" key="10">
    <source>
        <dbReference type="EMBL" id="HGY54749.1"/>
    </source>
</evidence>
<keyword evidence="5 7" id="KW-0472">Membrane</keyword>
<feature type="domain" description="Polysaccharide chain length determinant N-terminal" evidence="8">
    <location>
        <begin position="16"/>
        <end position="115"/>
    </location>
</feature>
<evidence type="ECO:0008006" key="11">
    <source>
        <dbReference type="Google" id="ProtNLM"/>
    </source>
</evidence>
<evidence type="ECO:0000256" key="4">
    <source>
        <dbReference type="ARBA" id="ARBA00022989"/>
    </source>
</evidence>
<protein>
    <recommendedName>
        <fullName evidence="11">Polysaccharide chain length determinant N-terminal domain-containing protein</fullName>
    </recommendedName>
</protein>
<evidence type="ECO:0000256" key="7">
    <source>
        <dbReference type="SAM" id="Phobius"/>
    </source>
</evidence>
<accession>A0A7V4TYL1</accession>
<dbReference type="InterPro" id="IPR032807">
    <property type="entry name" value="GNVR"/>
</dbReference>
<name>A0A7V4TYL1_CALAY</name>
<dbReference type="Pfam" id="PF13807">
    <property type="entry name" value="GNVR"/>
    <property type="match status" value="1"/>
</dbReference>
<keyword evidence="4 7" id="KW-1133">Transmembrane helix</keyword>
<dbReference type="AlphaFoldDB" id="A0A7V4TYL1"/>
<dbReference type="Proteomes" id="UP000885779">
    <property type="component" value="Unassembled WGS sequence"/>
</dbReference>
<organism evidence="10">
    <name type="scientific">Caldithrix abyssi</name>
    <dbReference type="NCBI Taxonomy" id="187145"/>
    <lineage>
        <taxon>Bacteria</taxon>
        <taxon>Pseudomonadati</taxon>
        <taxon>Calditrichota</taxon>
        <taxon>Calditrichia</taxon>
        <taxon>Calditrichales</taxon>
        <taxon>Calditrichaceae</taxon>
        <taxon>Caldithrix</taxon>
    </lineage>
</organism>
<evidence type="ECO:0000259" key="8">
    <source>
        <dbReference type="Pfam" id="PF02706"/>
    </source>
</evidence>